<feature type="chain" id="PRO_5047123220" description="Alginate export domain-containing protein" evidence="1">
    <location>
        <begin position="20"/>
        <end position="435"/>
    </location>
</feature>
<dbReference type="RefSeq" id="WP_353568337.1">
    <property type="nucleotide sequence ID" value="NZ_BAABRI010000022.1"/>
</dbReference>
<dbReference type="InterPro" id="IPR023614">
    <property type="entry name" value="Porin_dom_sf"/>
</dbReference>
<organism evidence="2 3">
    <name type="scientific">Haloferula sargassicola</name>
    <dbReference type="NCBI Taxonomy" id="490096"/>
    <lineage>
        <taxon>Bacteria</taxon>
        <taxon>Pseudomonadati</taxon>
        <taxon>Verrucomicrobiota</taxon>
        <taxon>Verrucomicrobiia</taxon>
        <taxon>Verrucomicrobiales</taxon>
        <taxon>Verrucomicrobiaceae</taxon>
        <taxon>Haloferula</taxon>
    </lineage>
</organism>
<name>A0ABP9USA4_9BACT</name>
<evidence type="ECO:0000313" key="2">
    <source>
        <dbReference type="EMBL" id="GAA5484239.1"/>
    </source>
</evidence>
<feature type="signal peptide" evidence="1">
    <location>
        <begin position="1"/>
        <end position="19"/>
    </location>
</feature>
<accession>A0ABP9USA4</accession>
<reference evidence="2 3" key="1">
    <citation type="submission" date="2024-02" db="EMBL/GenBank/DDBJ databases">
        <title>Haloferula sargassicola NBRC 104335.</title>
        <authorList>
            <person name="Ichikawa N."/>
            <person name="Katano-Makiyama Y."/>
            <person name="Hidaka K."/>
        </authorList>
    </citation>
    <scope>NUCLEOTIDE SEQUENCE [LARGE SCALE GENOMIC DNA]</scope>
    <source>
        <strain evidence="2 3">NBRC 104335</strain>
    </source>
</reference>
<keyword evidence="1" id="KW-0732">Signal</keyword>
<evidence type="ECO:0000256" key="1">
    <source>
        <dbReference type="SAM" id="SignalP"/>
    </source>
</evidence>
<dbReference type="Gene3D" id="2.40.160.10">
    <property type="entry name" value="Porin"/>
    <property type="match status" value="1"/>
</dbReference>
<protein>
    <recommendedName>
        <fullName evidence="4">Alginate export domain-containing protein</fullName>
    </recommendedName>
</protein>
<comment type="caution">
    <text evidence="2">The sequence shown here is derived from an EMBL/GenBank/DDBJ whole genome shotgun (WGS) entry which is preliminary data.</text>
</comment>
<gene>
    <name evidence="2" type="ORF">Hsar01_03480</name>
</gene>
<evidence type="ECO:0000313" key="3">
    <source>
        <dbReference type="Proteomes" id="UP001476282"/>
    </source>
</evidence>
<proteinExistence type="predicted"/>
<dbReference type="EMBL" id="BAABRI010000022">
    <property type="protein sequence ID" value="GAA5484239.1"/>
    <property type="molecule type" value="Genomic_DNA"/>
</dbReference>
<keyword evidence="3" id="KW-1185">Reference proteome</keyword>
<dbReference type="Proteomes" id="UP001476282">
    <property type="component" value="Unassembled WGS sequence"/>
</dbReference>
<sequence length="435" mass="48043">MKLPLILACVTACIVVASANDALDILEGNKKVDDVALPPLAEGEQAAAEEEKPAVFVEKEWTPNPVLDPIWSRAVLYDNEANPWIQQLAIMGFFEYGAAWGEAEVEGAGNYDLDTNRVRRARLGTRMKIFGNTEIEAVGEFAGDSEFQRIERLKGRTELPRDFAVDYGKFRPHFGIEGSKDPQELLTPDRSLLTSMLMPASTLGASVSQKIDAWEWHLGWFSGDNDRYLPGFQGNGFIAAGLAYTADERIEGGGVMRTRWHADYINNMDHRKSSSLPRYDVGGLTAVNGPQGPVSNPAFRHLFSTGVELEGDRFGFEGDFLLANGDLNAWGMTLLPSYWILPERLQLVGRYHYADTDAPGGLVGTLGVGGDPLYDTSPLFVGDEFHSFYLGANAHFYQDKLVWLNGLEYAIMKDQGGAGFDTDAWIWHSAARISF</sequence>
<evidence type="ECO:0008006" key="4">
    <source>
        <dbReference type="Google" id="ProtNLM"/>
    </source>
</evidence>